<name>A0A8D2JCC3_VARKO</name>
<evidence type="ECO:0000256" key="1">
    <source>
        <dbReference type="SAM" id="MobiDB-lite"/>
    </source>
</evidence>
<dbReference type="SMART" id="SM00451">
    <property type="entry name" value="ZnF_U1"/>
    <property type="match status" value="1"/>
</dbReference>
<evidence type="ECO:0008006" key="6">
    <source>
        <dbReference type="Google" id="ProtNLM"/>
    </source>
</evidence>
<dbReference type="OrthoDB" id="5877502at2759"/>
<dbReference type="InterPro" id="IPR036236">
    <property type="entry name" value="Znf_C2H2_sf"/>
</dbReference>
<gene>
    <name evidence="4" type="primary">LOC123035184</name>
</gene>
<dbReference type="GeneID" id="123035184"/>
<protein>
    <recommendedName>
        <fullName evidence="6">C2H2-type domain-containing protein</fullName>
    </recommendedName>
</protein>
<evidence type="ECO:0000313" key="5">
    <source>
        <dbReference type="Proteomes" id="UP000694545"/>
    </source>
</evidence>
<evidence type="ECO:0000259" key="2">
    <source>
        <dbReference type="SMART" id="SM00355"/>
    </source>
</evidence>
<dbReference type="PANTHER" id="PTHR45762">
    <property type="entry name" value="ZINC FINGER RNA-BINDING PROTEIN"/>
    <property type="match status" value="1"/>
</dbReference>
<dbReference type="AlphaFoldDB" id="A0A8D2JCC3"/>
<evidence type="ECO:0000259" key="3">
    <source>
        <dbReference type="SMART" id="SM00451"/>
    </source>
</evidence>
<feature type="domain" description="U1-type" evidence="3">
    <location>
        <begin position="11"/>
        <end position="45"/>
    </location>
</feature>
<proteinExistence type="predicted"/>
<dbReference type="SMART" id="SM00355">
    <property type="entry name" value="ZnF_C2H2"/>
    <property type="match status" value="2"/>
</dbReference>
<reference evidence="4" key="2">
    <citation type="submission" date="2025-09" db="UniProtKB">
        <authorList>
            <consortium name="Ensembl"/>
        </authorList>
    </citation>
    <scope>IDENTIFICATION</scope>
</reference>
<feature type="domain" description="C2H2-type" evidence="2">
    <location>
        <begin position="14"/>
        <end position="38"/>
    </location>
</feature>
<dbReference type="Pfam" id="PF12874">
    <property type="entry name" value="zf-met"/>
    <property type="match status" value="1"/>
</dbReference>
<organism evidence="4 5">
    <name type="scientific">Varanus komodoensis</name>
    <name type="common">Komodo dragon</name>
    <dbReference type="NCBI Taxonomy" id="61221"/>
    <lineage>
        <taxon>Eukaryota</taxon>
        <taxon>Metazoa</taxon>
        <taxon>Chordata</taxon>
        <taxon>Craniata</taxon>
        <taxon>Vertebrata</taxon>
        <taxon>Euteleostomi</taxon>
        <taxon>Lepidosauria</taxon>
        <taxon>Squamata</taxon>
        <taxon>Bifurcata</taxon>
        <taxon>Unidentata</taxon>
        <taxon>Episquamata</taxon>
        <taxon>Toxicofera</taxon>
        <taxon>Anguimorpha</taxon>
        <taxon>Paleoanguimorpha</taxon>
        <taxon>Varanoidea</taxon>
        <taxon>Varanidae</taxon>
        <taxon>Varanus</taxon>
    </lineage>
</organism>
<reference evidence="4" key="1">
    <citation type="submission" date="2025-08" db="UniProtKB">
        <authorList>
            <consortium name="Ensembl"/>
        </authorList>
    </citation>
    <scope>IDENTIFICATION</scope>
</reference>
<dbReference type="GO" id="GO:0071011">
    <property type="term" value="C:precatalytic spliceosome"/>
    <property type="evidence" value="ECO:0007669"/>
    <property type="project" value="TreeGrafter"/>
</dbReference>
<dbReference type="GO" id="GO:0008270">
    <property type="term" value="F:zinc ion binding"/>
    <property type="evidence" value="ECO:0007669"/>
    <property type="project" value="InterPro"/>
</dbReference>
<sequence length="514" mass="57447">METEEHKPYNATPYYCNICKIYCASPVNLQTHFLGNKHKAVEDALKAHGIVKPLSATGEPIRPPESLPDYIQTEPEKDLGKTLEEQLNSCKHTEPALGLQYVTEYQSKENLIYECNLCGCQSGLSNMFMHVLGVKHRLAYLKRHYPEVADVKGRGSNLNKKLKEIAKKIEQDEGRKHIMVTKDFPLPKDDRYAVQFTDSLVTWFAEDDIDIGEKKKEDPKKDNATKAEEDAPKAEETNKDAKAECDDGSKPNDNKQMDQNKEQVGNAVLSDSDEEFSNNQELLKYLKTFEIVDEEDASFILSVTQKLTNSLVAYREKVSRRNKVSKPNSNERVDQSEPSMTTFVKGGESTMGFSRKHHLSQHSCVDKRTNLNIKPPCKRKASQLNADDSAKSQKLGTFVSTSQEEPNKAVFSDVAMHYPASEYCLPNPTTEKNSSSQNQPHSPSTSLSGPLISESDVISKFFSSIRNMDVDEVSATLHKIAASNPSFSGIDVQNVIKILSESGTLKSKKMASPI</sequence>
<dbReference type="PANTHER" id="PTHR45762:SF13">
    <property type="entry name" value="U1-TYPE DOMAIN-CONTAINING PROTEIN"/>
    <property type="match status" value="1"/>
</dbReference>
<dbReference type="RefSeq" id="XP_044309065.1">
    <property type="nucleotide sequence ID" value="XM_044453130.1"/>
</dbReference>
<dbReference type="Ensembl" id="ENSVKKT00000011172.1">
    <property type="protein sequence ID" value="ENSVKKP00000010910.1"/>
    <property type="gene ID" value="ENSVKKG00000007663.1"/>
</dbReference>
<dbReference type="Gene3D" id="3.30.160.60">
    <property type="entry name" value="Classic Zinc Finger"/>
    <property type="match status" value="1"/>
</dbReference>
<dbReference type="InterPro" id="IPR003604">
    <property type="entry name" value="Matrin/U1-like-C_Znf_C2H2"/>
</dbReference>
<feature type="region of interest" description="Disordered" evidence="1">
    <location>
        <begin position="214"/>
        <end position="259"/>
    </location>
</feature>
<dbReference type="OMA" id="CNICKIY"/>
<dbReference type="Proteomes" id="UP000694545">
    <property type="component" value="Unplaced"/>
</dbReference>
<feature type="domain" description="C2H2-type" evidence="2">
    <location>
        <begin position="113"/>
        <end position="136"/>
    </location>
</feature>
<dbReference type="GO" id="GO:0003725">
    <property type="term" value="F:double-stranded RNA binding"/>
    <property type="evidence" value="ECO:0007669"/>
    <property type="project" value="TreeGrafter"/>
</dbReference>
<feature type="region of interest" description="Disordered" evidence="1">
    <location>
        <begin position="424"/>
        <end position="451"/>
    </location>
</feature>
<evidence type="ECO:0000313" key="4">
    <source>
        <dbReference type="Ensembl" id="ENSVKKP00000010910.1"/>
    </source>
</evidence>
<accession>A0A8D2JCC3</accession>
<dbReference type="KEGG" id="vko:123035184"/>
<dbReference type="GO" id="GO:0003727">
    <property type="term" value="F:single-stranded RNA binding"/>
    <property type="evidence" value="ECO:0007669"/>
    <property type="project" value="TreeGrafter"/>
</dbReference>
<dbReference type="SUPFAM" id="SSF57667">
    <property type="entry name" value="beta-beta-alpha zinc fingers"/>
    <property type="match status" value="1"/>
</dbReference>
<dbReference type="InterPro" id="IPR013087">
    <property type="entry name" value="Znf_C2H2_type"/>
</dbReference>
<keyword evidence="5" id="KW-1185">Reference proteome</keyword>
<feature type="compositionally biased region" description="Low complexity" evidence="1">
    <location>
        <begin position="433"/>
        <end position="446"/>
    </location>
</feature>